<reference evidence="2 3" key="1">
    <citation type="submission" date="2016-10" db="EMBL/GenBank/DDBJ databases">
        <authorList>
            <person name="de Groot N.N."/>
        </authorList>
    </citation>
    <scope>NUCLEOTIDE SEQUENCE [LARGE SCALE GENOMIC DNA]</scope>
    <source>
        <strain evidence="2 3">DSM 16957</strain>
    </source>
</reference>
<accession>A0A1G7AE09</accession>
<dbReference type="Proteomes" id="UP000199603">
    <property type="component" value="Unassembled WGS sequence"/>
</dbReference>
<dbReference type="RefSeq" id="WP_091246114.1">
    <property type="nucleotide sequence ID" value="NZ_FNAG01000024.1"/>
</dbReference>
<feature type="domain" description="Bacterial Ig-like" evidence="1">
    <location>
        <begin position="1153"/>
        <end position="1225"/>
    </location>
</feature>
<sequence length="2007" mass="194182">SEDSETLGIAKRATATTLASTPADDQQAGQTVTWTVGVSAVGGAATTPLGGEVFVCPSSAPSCDGLSAVCTITLPATSCDLSYDLPQTVELVARYAGDDNYATSSSGADSISIEKRDSTIAITSDLSAQTPAGAPVTVAFDVDGGHQTYDGTVTVTATLASPAASASCGPVSVDPATGVGSCVIEGAAGFVRAGSWSVVAEYAGDDNDAASSSAAVTHPVGRASTSVVLVSNPDPSVFGQPFDLTATVTSSTGIVPTGQVEFFNHLGVSYGTVTIGLDGTATLAAPANLSQGFYSGSSSPFRAFKAVFIENADFDTSVDPSETHTIGRADVSLSLSSATNPSDAGDSVSFTGTASAVAPSLATPTGTLTITAVGPAPLATSVSCTTAALVETVPGSSSASCALSLPAAGSYAVSTTYDNSDGNFSDVTTPSAEISQSVQGLATTLSIGAVSPTYGDNVSLALTVAGGRNGNTGTVDVSINGSLVCDNVALTASAGSCSYLPPAAGSYSVEAIYNGDGADVDDASSTATSSFTVAKQTPTVGLSLGPDPVSAGSTLTATVTVGTTGTVSPPTGTITVSTDGSESGCTVPATGGSCDLSLTVTGARTLSASYAGDDNFNGDSDSASVTVDAATTTARIDTISPAAPVVGEAIAIGFSLSGGVAPYSGAVSVLIDPTPADTGNGDAFACPGLLFDANTGTGSCSLVAGLADAGVYGLSLDYAGDGNEGPGSDTDSVTVSAASASLSLSSGGSSVVGQAVSVNALVSRLAPATGSAEGSVQITATGPAPSLATQVCDIAALAGGAGSCGFTFTEVGSYSLSASYTSADGNTQSIAGPAGTILHSVERALATISLDSVLPASPRVGQSTTVSFSVAGGFGGNDGLVDISTSSSGGAGPGCSGLAASAGSCVLSFATAGSYTVTATYNASGSDGDDSIGATDVLVGLTVQPAEGGLDVGVSDTTPEAGQPVTISASVQTVGGTPATGTITVSRSGSPVCTITLPATSCEASFGSIGSAPLDFAYSGDANYAPASTSVPLTVSPAATTLAITGVSPTSLLAGQSSTVSYTVSGGFAGNTGTVLVTASSGSNTATCSAPAAAGSCAIALARAGVWSFAATYNAGGSDVDDAASSASSATPVSVTRTPTVTALTVDPAAGGPFGTTVTLSAQVDRNAPGVGQPQGMVTFLVDGASIGEAPLSPSGQAVFSTSTLPVGSRVLRAQYNGNDDYLVSFDEKTFEVSRKAVTLAITGSSVNPSAIAESVVFSYSFSTAPGTTPTGNITLTASTGESCVGTIAAGQCAISFTTGGNRSLSASYAGDALHAAASSAAFAHSVAGTPTTLVFAAGNPVSATFGDLVSIATELSGGTAPNDGLVSVTASAAGQTSVSCSAAVVGGASSCSLAGLGAGTWSVSASYAGDSDDAGSNTPAPLSLLINPASQTIVFGTAPSLVFDGPAGTLSATGGASGNPIVFSSTTPSVCSVVGDQVSPLAAGACIVAANQAGSANYSAAAEVTQTIEVAQASQTIVFGPAPSLVFNGPAGTLSATGGASGNPVVFGSSTPSVCSVVGTQVTPLAVGSCIVTANQAGNANYAAAAEATQTLVIGNGSQTITFGPNPGPLSFGGPVAQVSATASSGLPVSFGTRSPEVCTISGTGPSTASLTILAAGTCVVTADQAGDGSFNAAPQETQSVQIDRASQTITFAAIADAVAGSGAITLNATADSGLSVSFGTPSSASVCTVDSGAGTVTPVGPGSCVVEATQAGNGNYLPATPVSRSFTVTAAQVDLSMLKTGRYLAGGLIQWNLAIGNTGPGAATAATVLDSLPAAVTGATWTCAASVGSSCAAASGTGDINTTVNVAAGGSVVIEITATLVDPNASTVVNSASVQPAAGVIDTNPGNNVSTLDLRVALFSDGFESAAVPGGLLKALDSLSMDGAAVESKLRGAEPVDIGYYVGEGKALRLQAREVHGLVEVRLLQKTQAQPWARSRWIELWPGDRVHLDYVNTGPQLEAQVAVGQ</sequence>
<gene>
    <name evidence="2" type="ORF">SAMN04488509_1248</name>
</gene>
<feature type="domain" description="Bacterial Ig-like" evidence="1">
    <location>
        <begin position="955"/>
        <end position="1035"/>
    </location>
</feature>
<dbReference type="OrthoDB" id="4434454at2"/>
<dbReference type="Pfam" id="PF16640">
    <property type="entry name" value="Big_3_5"/>
    <property type="match status" value="3"/>
</dbReference>
<keyword evidence="3" id="KW-1185">Reference proteome</keyword>
<dbReference type="EMBL" id="FNAG01000024">
    <property type="protein sequence ID" value="SDE13178.1"/>
    <property type="molecule type" value="Genomic_DNA"/>
</dbReference>
<dbReference type="STRING" id="265719.SAMN04488509_1248"/>
<organism evidence="2 3">
    <name type="scientific">Aquimonas voraii</name>
    <dbReference type="NCBI Taxonomy" id="265719"/>
    <lineage>
        <taxon>Bacteria</taxon>
        <taxon>Pseudomonadati</taxon>
        <taxon>Pseudomonadota</taxon>
        <taxon>Gammaproteobacteria</taxon>
        <taxon>Lysobacterales</taxon>
        <taxon>Lysobacteraceae</taxon>
        <taxon>Aquimonas</taxon>
    </lineage>
</organism>
<protein>
    <submittedName>
        <fullName evidence="2">Ig-like domain (Group 3)</fullName>
    </submittedName>
</protein>
<dbReference type="InterPro" id="IPR013783">
    <property type="entry name" value="Ig-like_fold"/>
</dbReference>
<proteinExistence type="predicted"/>
<dbReference type="Gene3D" id="2.60.40.10">
    <property type="entry name" value="Immunoglobulins"/>
    <property type="match status" value="5"/>
</dbReference>
<dbReference type="InterPro" id="IPR032109">
    <property type="entry name" value="Big_3_5"/>
</dbReference>
<name>A0A1G7AE09_9GAMM</name>
<evidence type="ECO:0000313" key="3">
    <source>
        <dbReference type="Proteomes" id="UP000199603"/>
    </source>
</evidence>
<feature type="domain" description="Bacterial Ig-like" evidence="1">
    <location>
        <begin position="544"/>
        <end position="627"/>
    </location>
</feature>
<evidence type="ECO:0000313" key="2">
    <source>
        <dbReference type="EMBL" id="SDE13178.1"/>
    </source>
</evidence>
<feature type="non-terminal residue" evidence="2">
    <location>
        <position position="1"/>
    </location>
</feature>
<evidence type="ECO:0000259" key="1">
    <source>
        <dbReference type="Pfam" id="PF16640"/>
    </source>
</evidence>